<dbReference type="OrthoDB" id="4070623at2"/>
<evidence type="ECO:0008006" key="3">
    <source>
        <dbReference type="Google" id="ProtNLM"/>
    </source>
</evidence>
<protein>
    <recommendedName>
        <fullName evidence="3">Phage late control D family protein</fullName>
    </recommendedName>
</protein>
<keyword evidence="2" id="KW-1185">Reference proteome</keyword>
<comment type="caution">
    <text evidence="1">The sequence shown here is derived from an EMBL/GenBank/DDBJ whole genome shotgun (WGS) entry which is preliminary data.</text>
</comment>
<organism evidence="1 2">
    <name type="scientific">Rubrivivax rivuli</name>
    <dbReference type="NCBI Taxonomy" id="1862385"/>
    <lineage>
        <taxon>Bacteria</taxon>
        <taxon>Pseudomonadati</taxon>
        <taxon>Pseudomonadota</taxon>
        <taxon>Betaproteobacteria</taxon>
        <taxon>Burkholderiales</taxon>
        <taxon>Sphaerotilaceae</taxon>
        <taxon>Rubrivivax</taxon>
    </lineage>
</organism>
<dbReference type="SUPFAM" id="SSF69279">
    <property type="entry name" value="Phage tail proteins"/>
    <property type="match status" value="1"/>
</dbReference>
<proteinExistence type="predicted"/>
<accession>A0A437RHR8</accession>
<dbReference type="Proteomes" id="UP000285575">
    <property type="component" value="Unassembled WGS sequence"/>
</dbReference>
<sequence length="380" mass="41090">MAGRAPGRAAGPLGRHRPRRRTMNAPLFFSARPRIDLDGQAADKMVRDLVRLEVHASTAGLSRLRAWLTAIGPVTGQADEGLQWLDGRLLHLGSELAVVVADVPLFEGRVSCIGASFSQGTAPLAQLQAEDRLWDLRQTRRIRTWQDVDLAALARAIAAEHGLEADVDARGPTWAELQQWNETDLALLRTRCALAGAELWMDGRTLRITPREARSAPALSLVMGNELLALDIDADLAHQRSRVAISGFDAADKDSVHEEADEAELAGLAAGGTSGAQALGQAFGERATQRLHDAPLNREQARARARAEMQARSRRFVRARGLTTGSPNMQVGSALTLERLGPLFDGPGYVVTELTHTYDLQHGLRTAFVAERGCILHGGG</sequence>
<dbReference type="EMBL" id="SACR01000003">
    <property type="protein sequence ID" value="RVU46218.1"/>
    <property type="molecule type" value="Genomic_DNA"/>
</dbReference>
<reference evidence="1 2" key="1">
    <citation type="submission" date="2019-01" db="EMBL/GenBank/DDBJ databases">
        <authorList>
            <person name="Chen W.-M."/>
        </authorList>
    </citation>
    <scope>NUCLEOTIDE SEQUENCE [LARGE SCALE GENOMIC DNA]</scope>
    <source>
        <strain evidence="1 2">KYPY4</strain>
    </source>
</reference>
<evidence type="ECO:0000313" key="2">
    <source>
        <dbReference type="Proteomes" id="UP000285575"/>
    </source>
</evidence>
<name>A0A437RHR8_9BURK</name>
<gene>
    <name evidence="1" type="ORF">EOE66_10195</name>
</gene>
<evidence type="ECO:0000313" key="1">
    <source>
        <dbReference type="EMBL" id="RVU46218.1"/>
    </source>
</evidence>
<dbReference type="AlphaFoldDB" id="A0A437RHR8"/>
<dbReference type="Pfam" id="PF05954">
    <property type="entry name" value="Phage_GPD"/>
    <property type="match status" value="1"/>
</dbReference>